<accession>A0A6N4SSH4</accession>
<keyword evidence="2" id="KW-1185">Reference proteome</keyword>
<name>A0A6N4SSH4_CYTH3</name>
<dbReference type="AlphaFoldDB" id="A0A6N4SSH4"/>
<proteinExistence type="predicted"/>
<dbReference type="EMBL" id="CP000383">
    <property type="protein sequence ID" value="ABG59352.1"/>
    <property type="molecule type" value="Genomic_DNA"/>
</dbReference>
<sequence length="118" mass="12696">MKQLLLFSGVIFLFVCITSGTGADKIEVLYDSKPIGKEGIKLISGKSIQVINASGGKVYKVEAYVSMGKRPCFQKTYSNSEAAQPIDVVAFMSPGCADADALILKINLSTYITIPIKK</sequence>
<dbReference type="KEGG" id="chu:CHU_2089"/>
<evidence type="ECO:0000313" key="2">
    <source>
        <dbReference type="Proteomes" id="UP000001822"/>
    </source>
</evidence>
<gene>
    <name evidence="1" type="ordered locus">CHU_2089</name>
</gene>
<protein>
    <submittedName>
        <fullName evidence="1">Uncharacterized protein</fullName>
    </submittedName>
</protein>
<reference evidence="1 2" key="1">
    <citation type="journal article" date="2007" name="Appl. Environ. Microbiol.">
        <title>Genome sequence of the cellulolytic gliding bacterium Cytophaga hutchinsonii.</title>
        <authorList>
            <person name="Xie G."/>
            <person name="Bruce D.C."/>
            <person name="Challacombe J.F."/>
            <person name="Chertkov O."/>
            <person name="Detter J.C."/>
            <person name="Gilna P."/>
            <person name="Han C.S."/>
            <person name="Lucas S."/>
            <person name="Misra M."/>
            <person name="Myers G.L."/>
            <person name="Richardson P."/>
            <person name="Tapia R."/>
            <person name="Thayer N."/>
            <person name="Thompson L.S."/>
            <person name="Brettin T.S."/>
            <person name="Henrissat B."/>
            <person name="Wilson D.B."/>
            <person name="McBride M.J."/>
        </authorList>
    </citation>
    <scope>NUCLEOTIDE SEQUENCE [LARGE SCALE GENOMIC DNA]</scope>
    <source>
        <strain evidence="2">ATCC 33406 / DSM 1761 / CIP 103989 / NBRC 15051 / NCIMB 9469 / D465</strain>
    </source>
</reference>
<dbReference type="RefSeq" id="WP_011585469.1">
    <property type="nucleotide sequence ID" value="NC_008255.1"/>
</dbReference>
<dbReference type="OrthoDB" id="9946074at2"/>
<organism evidence="1 2">
    <name type="scientific">Cytophaga hutchinsonii (strain ATCC 33406 / DSM 1761 / CIP 103989 / NBRC 15051 / NCIMB 9469 / D465)</name>
    <dbReference type="NCBI Taxonomy" id="269798"/>
    <lineage>
        <taxon>Bacteria</taxon>
        <taxon>Pseudomonadati</taxon>
        <taxon>Bacteroidota</taxon>
        <taxon>Cytophagia</taxon>
        <taxon>Cytophagales</taxon>
        <taxon>Cytophagaceae</taxon>
        <taxon>Cytophaga</taxon>
    </lineage>
</organism>
<evidence type="ECO:0000313" key="1">
    <source>
        <dbReference type="EMBL" id="ABG59352.1"/>
    </source>
</evidence>
<dbReference type="Proteomes" id="UP000001822">
    <property type="component" value="Chromosome"/>
</dbReference>